<dbReference type="CDD" id="cd01300">
    <property type="entry name" value="YtcJ_like"/>
    <property type="match status" value="1"/>
</dbReference>
<accession>A0ABN7EHT1</accession>
<dbReference type="RefSeq" id="WP_217427682.1">
    <property type="nucleotide sequence ID" value="NZ_CADCST010000057.1"/>
</dbReference>
<proteinExistence type="predicted"/>
<sequence length="564" mass="62327">MKKAIVVFTLLALVSCKEEVANPADAIYFGGDIITMEGNEAQYVEAVAVKDGKILFVGSKSEAEKFQANSTEMKDLEGKTLLPGFIDPHSHFMSSLAMGSQANCQPAPAGEGNSVAGIVKALQKIKEDKNIPDGETIIGYGYDDNAMPNDVLLNRDDLDKAFPNNPVIVIHVSMHGVVLNSKAMKNFNINSETQTVEGGIIVRKPGTNEPYGLIMEMSYLPIFAAMPKPSVETQLGQLKEGQMLYAAAGVTTAQEGATHLGEVMTLERGAKENKLFIDVISYPLFTEMDSLFKIHPPKDFGKYNNHLKLGGIKITVDGSPQGRTAFFTTPYLTDGPGGEKNWRGEPSFNQDKANQLLKRIYDAGLQSTFHANGDAAIDMCIKAHQFASAGNPTKDRRTTIIHAQFIRKDQLNKFFDYKLIPSFYTEHTYFFADTHIKLRGLEQTSFISPMKTAITKRLRPTNHTDFNVVPIDQMFVVWSAVNRISRNGVVVGASERITPYQALQAITTNVAYQYFEENSKGSLKVGKLADLVILDQNPLKVEAMKIKDIKVMETFKEGKSIFKK</sequence>
<keyword evidence="3" id="KW-1185">Reference proteome</keyword>
<dbReference type="EC" id="3.5.1.91" evidence="2"/>
<dbReference type="InterPro" id="IPR013108">
    <property type="entry name" value="Amidohydro_3"/>
</dbReference>
<organism evidence="2 3">
    <name type="scientific">Flavobacterium collinsii</name>
    <dbReference type="NCBI Taxonomy" id="1114861"/>
    <lineage>
        <taxon>Bacteria</taxon>
        <taxon>Pseudomonadati</taxon>
        <taxon>Bacteroidota</taxon>
        <taxon>Flavobacteriia</taxon>
        <taxon>Flavobacteriales</taxon>
        <taxon>Flavobacteriaceae</taxon>
        <taxon>Flavobacterium</taxon>
    </lineage>
</organism>
<evidence type="ECO:0000313" key="3">
    <source>
        <dbReference type="Proteomes" id="UP000474567"/>
    </source>
</evidence>
<keyword evidence="2" id="KW-0378">Hydrolase</keyword>
<evidence type="ECO:0000313" key="2">
    <source>
        <dbReference type="EMBL" id="CAA9195302.1"/>
    </source>
</evidence>
<dbReference type="Pfam" id="PF07969">
    <property type="entry name" value="Amidohydro_3"/>
    <property type="match status" value="1"/>
</dbReference>
<dbReference type="GO" id="GO:0016787">
    <property type="term" value="F:hydrolase activity"/>
    <property type="evidence" value="ECO:0007669"/>
    <property type="project" value="UniProtKB-KW"/>
</dbReference>
<comment type="caution">
    <text evidence="2">The sequence shown here is derived from an EMBL/GenBank/DDBJ whole genome shotgun (WGS) entry which is preliminary data.</text>
</comment>
<dbReference type="SUPFAM" id="SSF51338">
    <property type="entry name" value="Composite domain of metallo-dependent hydrolases"/>
    <property type="match status" value="1"/>
</dbReference>
<dbReference type="InterPro" id="IPR033932">
    <property type="entry name" value="YtcJ-like"/>
</dbReference>
<feature type="domain" description="Amidohydrolase 3" evidence="1">
    <location>
        <begin position="75"/>
        <end position="561"/>
    </location>
</feature>
<gene>
    <name evidence="2" type="primary">nfdA_2</name>
    <name evidence="2" type="ORF">FLACOL7796_00559</name>
</gene>
<dbReference type="SUPFAM" id="SSF51556">
    <property type="entry name" value="Metallo-dependent hydrolases"/>
    <property type="match status" value="1"/>
</dbReference>
<evidence type="ECO:0000259" key="1">
    <source>
        <dbReference type="Pfam" id="PF07969"/>
    </source>
</evidence>
<dbReference type="PROSITE" id="PS51257">
    <property type="entry name" value="PROKAR_LIPOPROTEIN"/>
    <property type="match status" value="1"/>
</dbReference>
<dbReference type="Proteomes" id="UP000474567">
    <property type="component" value="Unassembled WGS sequence"/>
</dbReference>
<dbReference type="EMBL" id="CADCST010000057">
    <property type="protein sequence ID" value="CAA9195302.1"/>
    <property type="molecule type" value="Genomic_DNA"/>
</dbReference>
<protein>
    <submittedName>
        <fullName evidence="2">N-substituted formamide deformylase</fullName>
        <ecNumber evidence="2">3.5.1.91</ecNumber>
    </submittedName>
</protein>
<dbReference type="InterPro" id="IPR032466">
    <property type="entry name" value="Metal_Hydrolase"/>
</dbReference>
<dbReference type="Gene3D" id="3.10.310.70">
    <property type="match status" value="1"/>
</dbReference>
<dbReference type="Gene3D" id="3.20.20.140">
    <property type="entry name" value="Metal-dependent hydrolases"/>
    <property type="match status" value="1"/>
</dbReference>
<dbReference type="PANTHER" id="PTHR22642:SF2">
    <property type="entry name" value="PROTEIN LONG AFTER FAR-RED 3"/>
    <property type="match status" value="1"/>
</dbReference>
<dbReference type="PANTHER" id="PTHR22642">
    <property type="entry name" value="IMIDAZOLONEPROPIONASE"/>
    <property type="match status" value="1"/>
</dbReference>
<dbReference type="InterPro" id="IPR011059">
    <property type="entry name" value="Metal-dep_hydrolase_composite"/>
</dbReference>
<dbReference type="Gene3D" id="2.30.40.10">
    <property type="entry name" value="Urease, subunit C, domain 1"/>
    <property type="match status" value="1"/>
</dbReference>
<name>A0ABN7EHT1_9FLAO</name>
<reference evidence="2 3" key="1">
    <citation type="submission" date="2020-02" db="EMBL/GenBank/DDBJ databases">
        <authorList>
            <person name="Criscuolo A."/>
        </authorList>
    </citation>
    <scope>NUCLEOTIDE SEQUENCE [LARGE SCALE GENOMIC DNA]</scope>
    <source>
        <strain evidence="2">CECT7796</strain>
    </source>
</reference>